<dbReference type="SUPFAM" id="SSF52540">
    <property type="entry name" value="P-loop containing nucleoside triphosphate hydrolases"/>
    <property type="match status" value="2"/>
</dbReference>
<dbReference type="FunFam" id="3.40.50.300:FF:000011">
    <property type="entry name" value="Putative ABC transporter ATP-binding component"/>
    <property type="match status" value="1"/>
</dbReference>
<keyword evidence="2" id="KW-0547">Nucleotide-binding</keyword>
<dbReference type="SMART" id="SM00382">
    <property type="entry name" value="AAA"/>
    <property type="match status" value="2"/>
</dbReference>
<protein>
    <recommendedName>
        <fullName evidence="5">ABC transporter domain-containing protein</fullName>
    </recommendedName>
</protein>
<reference evidence="6" key="1">
    <citation type="submission" date="2022-11" db="EMBL/GenBank/DDBJ databases">
        <authorList>
            <person name="Morgan W.R."/>
            <person name="Tartar A."/>
        </authorList>
    </citation>
    <scope>NUCLEOTIDE SEQUENCE</scope>
    <source>
        <strain evidence="6">ARSEF 373</strain>
    </source>
</reference>
<evidence type="ECO:0000256" key="2">
    <source>
        <dbReference type="ARBA" id="ARBA00022741"/>
    </source>
</evidence>
<proteinExistence type="predicted"/>
<feature type="domain" description="ABC transporter" evidence="5">
    <location>
        <begin position="101"/>
        <end position="448"/>
    </location>
</feature>
<dbReference type="PROSITE" id="PS50893">
    <property type="entry name" value="ABC_TRANSPORTER_2"/>
    <property type="match status" value="2"/>
</dbReference>
<dbReference type="GO" id="GO:0005524">
    <property type="term" value="F:ATP binding"/>
    <property type="evidence" value="ECO:0007669"/>
    <property type="project" value="UniProtKB-KW"/>
</dbReference>
<dbReference type="EMBL" id="DAKRPA010000216">
    <property type="protein sequence ID" value="DAZ95146.1"/>
    <property type="molecule type" value="Genomic_DNA"/>
</dbReference>
<accession>A0AAV2YLX4</accession>
<evidence type="ECO:0000256" key="3">
    <source>
        <dbReference type="ARBA" id="ARBA00022840"/>
    </source>
</evidence>
<dbReference type="GO" id="GO:0016887">
    <property type="term" value="F:ATP hydrolysis activity"/>
    <property type="evidence" value="ECO:0007669"/>
    <property type="project" value="InterPro"/>
</dbReference>
<gene>
    <name evidence="6" type="ORF">N0F65_009855</name>
</gene>
<dbReference type="InterPro" id="IPR050611">
    <property type="entry name" value="ABCF"/>
</dbReference>
<dbReference type="PROSITE" id="PS00211">
    <property type="entry name" value="ABC_TRANSPORTER_1"/>
    <property type="match status" value="1"/>
</dbReference>
<dbReference type="Gene3D" id="3.40.50.300">
    <property type="entry name" value="P-loop containing nucleotide triphosphate hydrolases"/>
    <property type="match status" value="3"/>
</dbReference>
<keyword evidence="7" id="KW-1185">Reference proteome</keyword>
<comment type="caution">
    <text evidence="6">The sequence shown here is derived from an EMBL/GenBank/DDBJ whole genome shotgun (WGS) entry which is preliminary data.</text>
</comment>
<dbReference type="PANTHER" id="PTHR19211">
    <property type="entry name" value="ATP-BINDING TRANSPORT PROTEIN-RELATED"/>
    <property type="match status" value="1"/>
</dbReference>
<feature type="compositionally biased region" description="Basic residues" evidence="4">
    <location>
        <begin position="27"/>
        <end position="45"/>
    </location>
</feature>
<keyword evidence="1" id="KW-0677">Repeat</keyword>
<reference evidence="6" key="2">
    <citation type="journal article" date="2023" name="Microbiol Resour">
        <title>Decontamination and Annotation of the Draft Genome Sequence of the Oomycete Lagenidium giganteum ARSEF 373.</title>
        <authorList>
            <person name="Morgan W.R."/>
            <person name="Tartar A."/>
        </authorList>
    </citation>
    <scope>NUCLEOTIDE SEQUENCE</scope>
    <source>
        <strain evidence="6">ARSEF 373</strain>
    </source>
</reference>
<dbReference type="CDD" id="cd03221">
    <property type="entry name" value="ABCF_EF-3"/>
    <property type="match status" value="1"/>
</dbReference>
<feature type="domain" description="ABC transporter" evidence="5">
    <location>
        <begin position="577"/>
        <end position="827"/>
    </location>
</feature>
<feature type="region of interest" description="Disordered" evidence="4">
    <location>
        <begin position="1"/>
        <end position="58"/>
    </location>
</feature>
<dbReference type="InterPro" id="IPR017871">
    <property type="entry name" value="ABC_transporter-like_CS"/>
</dbReference>
<evidence type="ECO:0000256" key="4">
    <source>
        <dbReference type="SAM" id="MobiDB-lite"/>
    </source>
</evidence>
<dbReference type="InterPro" id="IPR027417">
    <property type="entry name" value="P-loop_NTPase"/>
</dbReference>
<name>A0AAV2YLX4_9STRA</name>
<organism evidence="6 7">
    <name type="scientific">Lagenidium giganteum</name>
    <dbReference type="NCBI Taxonomy" id="4803"/>
    <lineage>
        <taxon>Eukaryota</taxon>
        <taxon>Sar</taxon>
        <taxon>Stramenopiles</taxon>
        <taxon>Oomycota</taxon>
        <taxon>Peronosporomycetes</taxon>
        <taxon>Pythiales</taxon>
        <taxon>Pythiaceae</taxon>
    </lineage>
</organism>
<dbReference type="InterPro" id="IPR003593">
    <property type="entry name" value="AAA+_ATPase"/>
</dbReference>
<dbReference type="Pfam" id="PF00005">
    <property type="entry name" value="ABC_tran"/>
    <property type="match status" value="2"/>
</dbReference>
<keyword evidence="3" id="KW-0067">ATP-binding</keyword>
<dbReference type="Proteomes" id="UP001146120">
    <property type="component" value="Unassembled WGS sequence"/>
</dbReference>
<evidence type="ECO:0000313" key="7">
    <source>
        <dbReference type="Proteomes" id="UP001146120"/>
    </source>
</evidence>
<evidence type="ECO:0000256" key="1">
    <source>
        <dbReference type="ARBA" id="ARBA00022737"/>
    </source>
</evidence>
<evidence type="ECO:0000313" key="6">
    <source>
        <dbReference type="EMBL" id="DAZ95146.1"/>
    </source>
</evidence>
<dbReference type="PANTHER" id="PTHR19211:SF14">
    <property type="entry name" value="ATP-BINDING CASSETTE SUB-FAMILY F MEMBER 1"/>
    <property type="match status" value="1"/>
</dbReference>
<sequence>MIAMFGQPQKPKNALMEVDNEPALSRKDKRSMKRDKPKRTARAKAKAAAADDDGTDVGADAVAASNNAEEHGEEAAQTKIVATCQQSRFHTATFDEYGKNVLLNQFCLSITPPNGAKSAELLRDTQLKLNHGTRYGLIGPNGIGKSTLLQALADDLVEGLPSSLKILYVNQLDTTSFSSEQAAKTVLRTVLDADTRVEDLKTKIRMLQQALVTTTVAEPFGSHKAQLLNALLQVQVAEAEVDYDKATKIAIKRSGMRGKDARLRQLEAEHHVSELKQQLSQTLLSPATSVVQEANETEILRTIHEKLDGYQQALKALDEPSMEARARRILNSMGVNTEKQDAPLSLLSGGWQVRILLARVLFMEPDMLLLDEPTNHLDMPSILWLRNYVQTLDDVLGHPVTIVLVSHDRFFLNEIAEETILFRGYDKTLAYYDGNYDTYEETMDTKKKFNERLQSKLEQKTEKMTKMVSKITQQGTKSKDDKKLQVAAAKKKKMERLGNERNEKGHRFKINRDRGGYHDSLRDGAEDTAKYETETSYRAWKVLTASPPQIRNIASLKNTTMVSLENVSFQYGADSTVAAQSVTKKPSAPLSLEKVNLTINYGEKVVLVGRNGAGKTTLMKLIDRVLKPTTGKVEYFHGARVASLMQHNVEDLKRHDWSRKLTPMELLKKRVSDEANDTDALLANGGGAAAALRSEGRLRSHLSSFGITGSTATSVPLEGLSGGQLVRVGLAYSTYPHPPHVLLLDEPTNHLDMSTIQVFGEALRQYQGAVVLISHDIHFLEILTAADDDSDEDADDAFAMSPPRVFEVSKRKGVVSVSLLDQGIHEYREKEERKMASLGRV</sequence>
<evidence type="ECO:0000259" key="5">
    <source>
        <dbReference type="PROSITE" id="PS50893"/>
    </source>
</evidence>
<dbReference type="InterPro" id="IPR003439">
    <property type="entry name" value="ABC_transporter-like_ATP-bd"/>
</dbReference>
<dbReference type="AlphaFoldDB" id="A0AAV2YLX4"/>